<protein>
    <submittedName>
        <fullName evidence="1">Uncharacterized protein</fullName>
    </submittedName>
</protein>
<keyword evidence="2" id="KW-1185">Reference proteome</keyword>
<name>A0A8T0HD01_CERPU</name>
<dbReference type="Proteomes" id="UP000822688">
    <property type="component" value="Chromosome 6"/>
</dbReference>
<dbReference type="AlphaFoldDB" id="A0A8T0HD01"/>
<proteinExistence type="predicted"/>
<evidence type="ECO:0000313" key="2">
    <source>
        <dbReference type="Proteomes" id="UP000822688"/>
    </source>
</evidence>
<dbReference type="EMBL" id="CM026427">
    <property type="protein sequence ID" value="KAG0569150.1"/>
    <property type="molecule type" value="Genomic_DNA"/>
</dbReference>
<gene>
    <name evidence="1" type="ORF">KC19_6G068700</name>
</gene>
<accession>A0A8T0HD01</accession>
<comment type="caution">
    <text evidence="1">The sequence shown here is derived from an EMBL/GenBank/DDBJ whole genome shotgun (WGS) entry which is preliminary data.</text>
</comment>
<evidence type="ECO:0000313" key="1">
    <source>
        <dbReference type="EMBL" id="KAG0569150.1"/>
    </source>
</evidence>
<reference evidence="1 2" key="1">
    <citation type="submission" date="2020-06" db="EMBL/GenBank/DDBJ databases">
        <title>WGS assembly of Ceratodon purpureus strain R40.</title>
        <authorList>
            <person name="Carey S.B."/>
            <person name="Jenkins J."/>
            <person name="Shu S."/>
            <person name="Lovell J.T."/>
            <person name="Sreedasyam A."/>
            <person name="Maumus F."/>
            <person name="Tiley G.P."/>
            <person name="Fernandez-Pozo N."/>
            <person name="Barry K."/>
            <person name="Chen C."/>
            <person name="Wang M."/>
            <person name="Lipzen A."/>
            <person name="Daum C."/>
            <person name="Saski C.A."/>
            <person name="Payton A.C."/>
            <person name="Mcbreen J.C."/>
            <person name="Conrad R.E."/>
            <person name="Kollar L.M."/>
            <person name="Olsson S."/>
            <person name="Huttunen S."/>
            <person name="Landis J.B."/>
            <person name="Wickett N.J."/>
            <person name="Johnson M.G."/>
            <person name="Rensing S.A."/>
            <person name="Grimwood J."/>
            <person name="Schmutz J."/>
            <person name="Mcdaniel S.F."/>
        </authorList>
    </citation>
    <scope>NUCLEOTIDE SEQUENCE [LARGE SCALE GENOMIC DNA]</scope>
    <source>
        <strain evidence="1 2">R40</strain>
    </source>
</reference>
<sequence length="54" mass="6442">MKPISNRRDVQVWCRKDPEVLYVSCADIMQESSFVYATSCYKPFDFFWALQKTL</sequence>
<organism evidence="1 2">
    <name type="scientific">Ceratodon purpureus</name>
    <name type="common">Fire moss</name>
    <name type="synonym">Dicranum purpureum</name>
    <dbReference type="NCBI Taxonomy" id="3225"/>
    <lineage>
        <taxon>Eukaryota</taxon>
        <taxon>Viridiplantae</taxon>
        <taxon>Streptophyta</taxon>
        <taxon>Embryophyta</taxon>
        <taxon>Bryophyta</taxon>
        <taxon>Bryophytina</taxon>
        <taxon>Bryopsida</taxon>
        <taxon>Dicranidae</taxon>
        <taxon>Pseudoditrichales</taxon>
        <taxon>Ditrichaceae</taxon>
        <taxon>Ceratodon</taxon>
    </lineage>
</organism>